<sequence length="197" mass="21792">MSPEAGDPAGDSGSDSDDTVASNASVVAGETVRIILDHVDSDNNLLAGDDRIIPQPVYLDMDVPASVRDQMYRSLLEEGIRLADSSGERHVIRIEWEPENTVIIERGGSSRRILSSDLFFTWLDPDQEIQIAWSSSFHVEDEIPSGQVSDLAGTWNPARFHHREESRRFSVLSRLAEPAIITGAVAVTIYLLYNVRS</sequence>
<name>A0A8J7RNE9_9BACT</name>
<dbReference type="RefSeq" id="WP_210512101.1">
    <property type="nucleotide sequence ID" value="NZ_JAFIDN010000007.1"/>
</dbReference>
<proteinExistence type="predicted"/>
<keyword evidence="2" id="KW-0812">Transmembrane</keyword>
<organism evidence="3 4">
    <name type="scientific">Natronogracilivirga saccharolytica</name>
    <dbReference type="NCBI Taxonomy" id="2812953"/>
    <lineage>
        <taxon>Bacteria</taxon>
        <taxon>Pseudomonadati</taxon>
        <taxon>Balneolota</taxon>
        <taxon>Balneolia</taxon>
        <taxon>Balneolales</taxon>
        <taxon>Cyclonatronaceae</taxon>
        <taxon>Natronogracilivirga</taxon>
    </lineage>
</organism>
<accession>A0A8J7RNE9</accession>
<keyword evidence="2" id="KW-1133">Transmembrane helix</keyword>
<dbReference type="EMBL" id="JAFIDN010000007">
    <property type="protein sequence ID" value="MBP3192934.1"/>
    <property type="molecule type" value="Genomic_DNA"/>
</dbReference>
<protein>
    <submittedName>
        <fullName evidence="3">Uncharacterized protein</fullName>
    </submittedName>
</protein>
<comment type="caution">
    <text evidence="3">The sequence shown here is derived from an EMBL/GenBank/DDBJ whole genome shotgun (WGS) entry which is preliminary data.</text>
</comment>
<evidence type="ECO:0000313" key="3">
    <source>
        <dbReference type="EMBL" id="MBP3192934.1"/>
    </source>
</evidence>
<feature type="transmembrane region" description="Helical" evidence="2">
    <location>
        <begin position="175"/>
        <end position="193"/>
    </location>
</feature>
<evidence type="ECO:0000256" key="2">
    <source>
        <dbReference type="SAM" id="Phobius"/>
    </source>
</evidence>
<feature type="compositionally biased region" description="Low complexity" evidence="1">
    <location>
        <begin position="1"/>
        <end position="13"/>
    </location>
</feature>
<keyword evidence="2" id="KW-0472">Membrane</keyword>
<keyword evidence="4" id="KW-1185">Reference proteome</keyword>
<dbReference type="Proteomes" id="UP000673975">
    <property type="component" value="Unassembled WGS sequence"/>
</dbReference>
<evidence type="ECO:0000256" key="1">
    <source>
        <dbReference type="SAM" id="MobiDB-lite"/>
    </source>
</evidence>
<dbReference type="AlphaFoldDB" id="A0A8J7RNE9"/>
<feature type="region of interest" description="Disordered" evidence="1">
    <location>
        <begin position="1"/>
        <end position="21"/>
    </location>
</feature>
<reference evidence="3" key="1">
    <citation type="submission" date="2021-02" db="EMBL/GenBank/DDBJ databases">
        <title>Natronogracilivirga saccharolytica gen. nov. sp. nov. a new anaerobic, haloalkiliphilic carbohydrate-fermenting bacterium from soda lake and proposing of Cyclonatronumiaceae fam. nov. in the phylum Balneolaeota.</title>
        <authorList>
            <person name="Zhilina T.N."/>
            <person name="Sorokin D.Y."/>
            <person name="Zavarzina D.G."/>
            <person name="Toshchakov S.V."/>
            <person name="Kublanov I.V."/>
        </authorList>
    </citation>
    <scope>NUCLEOTIDE SEQUENCE</scope>
    <source>
        <strain evidence="3">Z-1702</strain>
    </source>
</reference>
<gene>
    <name evidence="3" type="ORF">NATSA_09695</name>
</gene>
<evidence type="ECO:0000313" key="4">
    <source>
        <dbReference type="Proteomes" id="UP000673975"/>
    </source>
</evidence>